<keyword evidence="3" id="KW-1185">Reference proteome</keyword>
<gene>
    <name evidence="2" type="ORF">J2S43_002653</name>
</gene>
<sequence>MKRLAGLIAAVGTVAAAAVMAVVTAASPASAAACPSGTTCGSYSVSGLGARKQAVLDHGGDTLDLAIAMLETENMRTDYTYGDGKTYDAANFGIFKQNWGMIRQCTPQYQGYGQNEWNAGAALNSNLSWDVQVLNLCQGHFGTDRFFGGHRNGSTGLANPYTQDITNYKTAIYWIRDQINSNSAYRTDGTRFWVYVQPI</sequence>
<reference evidence="2 3" key="1">
    <citation type="submission" date="2023-07" db="EMBL/GenBank/DDBJ databases">
        <title>Sequencing the genomes of 1000 actinobacteria strains.</title>
        <authorList>
            <person name="Klenk H.-P."/>
        </authorList>
    </citation>
    <scope>NUCLEOTIDE SEQUENCE [LARGE SCALE GENOMIC DNA]</scope>
    <source>
        <strain evidence="2 3">DSM 44710</strain>
    </source>
</reference>
<dbReference type="EMBL" id="JAUSRA010000001">
    <property type="protein sequence ID" value="MDP9794141.1"/>
    <property type="molecule type" value="Genomic_DNA"/>
</dbReference>
<dbReference type="Proteomes" id="UP001240984">
    <property type="component" value="Unassembled WGS sequence"/>
</dbReference>
<dbReference type="PROSITE" id="PS51257">
    <property type="entry name" value="PROKAR_LIPOPROTEIN"/>
    <property type="match status" value="1"/>
</dbReference>
<evidence type="ECO:0000256" key="1">
    <source>
        <dbReference type="SAM" id="SignalP"/>
    </source>
</evidence>
<dbReference type="InterPro" id="IPR049168">
    <property type="entry name" value="Glyco_hydro_134"/>
</dbReference>
<evidence type="ECO:0008006" key="4">
    <source>
        <dbReference type="Google" id="ProtNLM"/>
    </source>
</evidence>
<protein>
    <recommendedName>
        <fullName evidence="4">Peptidase inhibitor family I36</fullName>
    </recommendedName>
</protein>
<dbReference type="RefSeq" id="WP_306829275.1">
    <property type="nucleotide sequence ID" value="NZ_JAUSRA010000001.1"/>
</dbReference>
<name>A0ABT9MRT1_9ACTN</name>
<keyword evidence="1" id="KW-0732">Signal</keyword>
<feature type="chain" id="PRO_5047218009" description="Peptidase inhibitor family I36" evidence="1">
    <location>
        <begin position="32"/>
        <end position="199"/>
    </location>
</feature>
<comment type="caution">
    <text evidence="2">The sequence shown here is derived from an EMBL/GenBank/DDBJ whole genome shotgun (WGS) entry which is preliminary data.</text>
</comment>
<organism evidence="2 3">
    <name type="scientific">Catenuloplanes nepalensis</name>
    <dbReference type="NCBI Taxonomy" id="587533"/>
    <lineage>
        <taxon>Bacteria</taxon>
        <taxon>Bacillati</taxon>
        <taxon>Actinomycetota</taxon>
        <taxon>Actinomycetes</taxon>
        <taxon>Micromonosporales</taxon>
        <taxon>Micromonosporaceae</taxon>
        <taxon>Catenuloplanes</taxon>
    </lineage>
</organism>
<proteinExistence type="predicted"/>
<evidence type="ECO:0000313" key="2">
    <source>
        <dbReference type="EMBL" id="MDP9794141.1"/>
    </source>
</evidence>
<dbReference type="Pfam" id="PF21087">
    <property type="entry name" value="Glyco_hydro_134"/>
    <property type="match status" value="1"/>
</dbReference>
<feature type="signal peptide" evidence="1">
    <location>
        <begin position="1"/>
        <end position="31"/>
    </location>
</feature>
<accession>A0ABT9MRT1</accession>
<evidence type="ECO:0000313" key="3">
    <source>
        <dbReference type="Proteomes" id="UP001240984"/>
    </source>
</evidence>